<dbReference type="Gene3D" id="3.40.50.10130">
    <property type="match status" value="1"/>
</dbReference>
<evidence type="ECO:0000313" key="8">
    <source>
        <dbReference type="EMBL" id="ORX56374.1"/>
    </source>
</evidence>
<name>A0A1X2GLG3_9FUNG</name>
<dbReference type="Pfam" id="PF03834">
    <property type="entry name" value="Rad10"/>
    <property type="match status" value="1"/>
</dbReference>
<keyword evidence="9" id="KW-1185">Reference proteome</keyword>
<evidence type="ECO:0000256" key="1">
    <source>
        <dbReference type="ARBA" id="ARBA00004123"/>
    </source>
</evidence>
<dbReference type="EMBL" id="MCGT01000010">
    <property type="protein sequence ID" value="ORX56374.1"/>
    <property type="molecule type" value="Genomic_DNA"/>
</dbReference>
<comment type="similarity">
    <text evidence="2">Belongs to the ERCC1/RAD10/SWI10 family.</text>
</comment>
<dbReference type="OrthoDB" id="10262814at2759"/>
<evidence type="ECO:0000256" key="4">
    <source>
        <dbReference type="ARBA" id="ARBA00023125"/>
    </source>
</evidence>
<keyword evidence="3" id="KW-0227">DNA damage</keyword>
<evidence type="ECO:0000256" key="6">
    <source>
        <dbReference type="ARBA" id="ARBA00023242"/>
    </source>
</evidence>
<comment type="subcellular location">
    <subcellularLocation>
        <location evidence="1">Nucleus</location>
    </subcellularLocation>
</comment>
<dbReference type="STRING" id="101127.A0A1X2GLG3"/>
<gene>
    <name evidence="8" type="ORF">DM01DRAFT_1334859</name>
</gene>
<dbReference type="CDD" id="cd22325">
    <property type="entry name" value="ERCC1_C-like"/>
    <property type="match status" value="1"/>
</dbReference>
<dbReference type="GO" id="GO:0003684">
    <property type="term" value="F:damaged DNA binding"/>
    <property type="evidence" value="ECO:0007669"/>
    <property type="project" value="InterPro"/>
</dbReference>
<dbReference type="PANTHER" id="PTHR12749:SF0">
    <property type="entry name" value="DNA EXCISION REPAIR PROTEIN ERCC-1"/>
    <property type="match status" value="1"/>
</dbReference>
<comment type="caution">
    <text evidence="8">The sequence shown here is derived from an EMBL/GenBank/DDBJ whole genome shotgun (WGS) entry which is preliminary data.</text>
</comment>
<dbReference type="GO" id="GO:0000110">
    <property type="term" value="C:nucleotide-excision repair factor 1 complex"/>
    <property type="evidence" value="ECO:0007669"/>
    <property type="project" value="TreeGrafter"/>
</dbReference>
<keyword evidence="5" id="KW-0234">DNA repair</keyword>
<reference evidence="8 9" key="1">
    <citation type="submission" date="2016-07" db="EMBL/GenBank/DDBJ databases">
        <title>Pervasive Adenine N6-methylation of Active Genes in Fungi.</title>
        <authorList>
            <consortium name="DOE Joint Genome Institute"/>
            <person name="Mondo S.J."/>
            <person name="Dannebaum R.O."/>
            <person name="Kuo R.C."/>
            <person name="Labutti K."/>
            <person name="Haridas S."/>
            <person name="Kuo A."/>
            <person name="Salamov A."/>
            <person name="Ahrendt S.R."/>
            <person name="Lipzen A."/>
            <person name="Sullivan W."/>
            <person name="Andreopoulos W.B."/>
            <person name="Clum A."/>
            <person name="Lindquist E."/>
            <person name="Daum C."/>
            <person name="Ramamoorthy G.K."/>
            <person name="Gryganskyi A."/>
            <person name="Culley D."/>
            <person name="Magnuson J.K."/>
            <person name="James T.Y."/>
            <person name="O'Malley M.A."/>
            <person name="Stajich J.E."/>
            <person name="Spatafora J.W."/>
            <person name="Visel A."/>
            <person name="Grigoriev I.V."/>
        </authorList>
    </citation>
    <scope>NUCLEOTIDE SEQUENCE [LARGE SCALE GENOMIC DNA]</scope>
    <source>
        <strain evidence="8 9">NRRL 3301</strain>
    </source>
</reference>
<sequence length="233" mass="26072">MSIPTSQPSTSSTPSTASVKRSLGNTILVNPAQQKNPILRCIHNVPYEFDDGVKCDYVVGATTGVLYLSLRYHRLYPNYIYGRIAALSRMYLLRVLLVLVDIEDHHTTLRELNVAAITGQFTLMLSWSMEEAARYLETYKVFEHKPDDLIREKPADDSDFNASMTDTLTNIRTVNKTDALTLLTTFGSFAKMTQAPTDQLGLCPGFGELKVQRFRQAITQPFLIKDDGLSKGA</sequence>
<dbReference type="GO" id="GO:0003697">
    <property type="term" value="F:single-stranded DNA binding"/>
    <property type="evidence" value="ECO:0007669"/>
    <property type="project" value="TreeGrafter"/>
</dbReference>
<dbReference type="SUPFAM" id="SSF47781">
    <property type="entry name" value="RuvA domain 2-like"/>
    <property type="match status" value="1"/>
</dbReference>
<dbReference type="SUPFAM" id="SSF52980">
    <property type="entry name" value="Restriction endonuclease-like"/>
    <property type="match status" value="1"/>
</dbReference>
<dbReference type="InterPro" id="IPR004579">
    <property type="entry name" value="ERCC1/RAD10/SWI10"/>
</dbReference>
<dbReference type="FunFam" id="3.40.50.10130:FF:000001">
    <property type="entry name" value="DNA excision repair protein ERCC-1"/>
    <property type="match status" value="1"/>
</dbReference>
<dbReference type="NCBIfam" id="TIGR00597">
    <property type="entry name" value="rad10"/>
    <property type="match status" value="1"/>
</dbReference>
<dbReference type="Proteomes" id="UP000242146">
    <property type="component" value="Unassembled WGS sequence"/>
</dbReference>
<proteinExistence type="inferred from homology"/>
<evidence type="ECO:0000313" key="9">
    <source>
        <dbReference type="Proteomes" id="UP000242146"/>
    </source>
</evidence>
<keyword evidence="4" id="KW-0238">DNA-binding</keyword>
<dbReference type="Gene3D" id="1.10.150.20">
    <property type="entry name" value="5' to 3' exonuclease, C-terminal subdomain"/>
    <property type="match status" value="1"/>
</dbReference>
<dbReference type="GO" id="GO:0070914">
    <property type="term" value="P:UV-damage excision repair"/>
    <property type="evidence" value="ECO:0007669"/>
    <property type="project" value="TreeGrafter"/>
</dbReference>
<accession>A0A1X2GLG3</accession>
<dbReference type="PANTHER" id="PTHR12749">
    <property type="entry name" value="EXCISION REPAIR CROSS-COMPLEMENTING 1 ERCC1"/>
    <property type="match status" value="1"/>
</dbReference>
<keyword evidence="6" id="KW-0539">Nucleus</keyword>
<evidence type="ECO:0000259" key="7">
    <source>
        <dbReference type="Pfam" id="PF03834"/>
    </source>
</evidence>
<dbReference type="GO" id="GO:0070522">
    <property type="term" value="C:ERCC4-ERCC1 complex"/>
    <property type="evidence" value="ECO:0007669"/>
    <property type="project" value="TreeGrafter"/>
</dbReference>
<dbReference type="AlphaFoldDB" id="A0A1X2GLG3"/>
<dbReference type="InterPro" id="IPR047260">
    <property type="entry name" value="ERCC1-like_central_dom"/>
</dbReference>
<dbReference type="InterPro" id="IPR010994">
    <property type="entry name" value="RuvA_2-like"/>
</dbReference>
<protein>
    <submittedName>
        <fullName evidence="8">DNA repair protein rad10</fullName>
    </submittedName>
</protein>
<evidence type="ECO:0000256" key="2">
    <source>
        <dbReference type="ARBA" id="ARBA00008283"/>
    </source>
</evidence>
<feature type="domain" description="ERCC1-like central" evidence="7">
    <location>
        <begin position="26"/>
        <end position="140"/>
    </location>
</feature>
<organism evidence="8 9">
    <name type="scientific">Hesseltinella vesiculosa</name>
    <dbReference type="NCBI Taxonomy" id="101127"/>
    <lineage>
        <taxon>Eukaryota</taxon>
        <taxon>Fungi</taxon>
        <taxon>Fungi incertae sedis</taxon>
        <taxon>Mucoromycota</taxon>
        <taxon>Mucoromycotina</taxon>
        <taxon>Mucoromycetes</taxon>
        <taxon>Mucorales</taxon>
        <taxon>Cunninghamellaceae</taxon>
        <taxon>Hesseltinella</taxon>
    </lineage>
</organism>
<dbReference type="GO" id="GO:0006302">
    <property type="term" value="P:double-strand break repair"/>
    <property type="evidence" value="ECO:0007669"/>
    <property type="project" value="UniProtKB-ARBA"/>
</dbReference>
<evidence type="ECO:0000256" key="5">
    <source>
        <dbReference type="ARBA" id="ARBA00023204"/>
    </source>
</evidence>
<dbReference type="GO" id="GO:0006312">
    <property type="term" value="P:mitotic recombination"/>
    <property type="evidence" value="ECO:0007669"/>
    <property type="project" value="TreeGrafter"/>
</dbReference>
<dbReference type="InterPro" id="IPR011335">
    <property type="entry name" value="Restrct_endonuc-II-like"/>
</dbReference>
<evidence type="ECO:0000256" key="3">
    <source>
        <dbReference type="ARBA" id="ARBA00022763"/>
    </source>
</evidence>